<evidence type="ECO:0000313" key="2">
    <source>
        <dbReference type="Proteomes" id="UP001162992"/>
    </source>
</evidence>
<protein>
    <submittedName>
        <fullName evidence="1">Uncharacterized protein</fullName>
    </submittedName>
</protein>
<sequence length="301" mass="34221">MVASSPFPSCFGEYAMQVAEMSSGNRTTHNLIACIYCTKLCSCYHVITISWCKNQTGQGFSVAVDNPSAAASPSLPKVGLKPWVSWKKQGKKAMEVDGKRVQIFWDMTAAKYSSGGPEPQESFYLAIVFHGQILMLLGDKKKEAYDATQAKPLLKEPILLSRREHIFGKKYYNTKAQFCESGRSHDIVIECHSGGAREPRLCVRVDRRIVVHVKRLMWKFRGNQTILVDGLEVELFWDVHNWLFNPDLGNAVFMFQTYFPSSHLKSCNYGEQESFPVQVFKGRDFEKLSGFSLLLHAWRIE</sequence>
<keyword evidence="2" id="KW-1185">Reference proteome</keyword>
<organism evidence="1 2">
    <name type="scientific">Diphasiastrum complanatum</name>
    <name type="common">Issler's clubmoss</name>
    <name type="synonym">Lycopodium complanatum</name>
    <dbReference type="NCBI Taxonomy" id="34168"/>
    <lineage>
        <taxon>Eukaryota</taxon>
        <taxon>Viridiplantae</taxon>
        <taxon>Streptophyta</taxon>
        <taxon>Embryophyta</taxon>
        <taxon>Tracheophyta</taxon>
        <taxon>Lycopodiopsida</taxon>
        <taxon>Lycopodiales</taxon>
        <taxon>Lycopodiaceae</taxon>
        <taxon>Lycopodioideae</taxon>
        <taxon>Diphasiastrum</taxon>
    </lineage>
</organism>
<comment type="caution">
    <text evidence="1">The sequence shown here is derived from an EMBL/GenBank/DDBJ whole genome shotgun (WGS) entry which is preliminary data.</text>
</comment>
<evidence type="ECO:0000313" key="1">
    <source>
        <dbReference type="EMBL" id="KAJ7527407.1"/>
    </source>
</evidence>
<reference evidence="2" key="1">
    <citation type="journal article" date="2024" name="Proc. Natl. Acad. Sci. U.S.A.">
        <title>Extraordinary preservation of gene collinearity over three hundred million years revealed in homosporous lycophytes.</title>
        <authorList>
            <person name="Li C."/>
            <person name="Wickell D."/>
            <person name="Kuo L.Y."/>
            <person name="Chen X."/>
            <person name="Nie B."/>
            <person name="Liao X."/>
            <person name="Peng D."/>
            <person name="Ji J."/>
            <person name="Jenkins J."/>
            <person name="Williams M."/>
            <person name="Shu S."/>
            <person name="Plott C."/>
            <person name="Barry K."/>
            <person name="Rajasekar S."/>
            <person name="Grimwood J."/>
            <person name="Han X."/>
            <person name="Sun S."/>
            <person name="Hou Z."/>
            <person name="He W."/>
            <person name="Dai G."/>
            <person name="Sun C."/>
            <person name="Schmutz J."/>
            <person name="Leebens-Mack J.H."/>
            <person name="Li F.W."/>
            <person name="Wang L."/>
        </authorList>
    </citation>
    <scope>NUCLEOTIDE SEQUENCE [LARGE SCALE GENOMIC DNA]</scope>
    <source>
        <strain evidence="2">cv. PW_Plant_1</strain>
    </source>
</reference>
<dbReference type="Proteomes" id="UP001162992">
    <property type="component" value="Chromosome 16"/>
</dbReference>
<proteinExistence type="predicted"/>
<name>A0ACC2BCH4_DIPCM</name>
<dbReference type="EMBL" id="CM055107">
    <property type="protein sequence ID" value="KAJ7527407.1"/>
    <property type="molecule type" value="Genomic_DNA"/>
</dbReference>
<gene>
    <name evidence="1" type="ORF">O6H91_16G053000</name>
</gene>
<accession>A0ACC2BCH4</accession>